<organism evidence="2 3">
    <name type="scientific">Bosea rubneri</name>
    <dbReference type="NCBI Taxonomy" id="3075434"/>
    <lineage>
        <taxon>Bacteria</taxon>
        <taxon>Pseudomonadati</taxon>
        <taxon>Pseudomonadota</taxon>
        <taxon>Alphaproteobacteria</taxon>
        <taxon>Hyphomicrobiales</taxon>
        <taxon>Boseaceae</taxon>
        <taxon>Bosea</taxon>
    </lineage>
</organism>
<evidence type="ECO:0000313" key="3">
    <source>
        <dbReference type="Proteomes" id="UP001254257"/>
    </source>
</evidence>
<keyword evidence="1" id="KW-0812">Transmembrane</keyword>
<reference evidence="2 3" key="1">
    <citation type="submission" date="2023-09" db="EMBL/GenBank/DDBJ databases">
        <title>Whole genome shotgun sequencing (WGS) of Bosea sp. ZW T0_25, isolated from stored onions (Allium cepa).</title>
        <authorList>
            <person name="Stoll D.A."/>
            <person name="Huch M."/>
        </authorList>
    </citation>
    <scope>NUCLEOTIDE SEQUENCE [LARGE SCALE GENOMIC DNA]</scope>
    <source>
        <strain evidence="2 3">ZW T0_25</strain>
    </source>
</reference>
<comment type="caution">
    <text evidence="2">The sequence shown here is derived from an EMBL/GenBank/DDBJ whole genome shotgun (WGS) entry which is preliminary data.</text>
</comment>
<keyword evidence="1" id="KW-0472">Membrane</keyword>
<feature type="transmembrane region" description="Helical" evidence="1">
    <location>
        <begin position="76"/>
        <end position="96"/>
    </location>
</feature>
<dbReference type="RefSeq" id="WP_316016566.1">
    <property type="nucleotide sequence ID" value="NZ_JAWDID010000002.1"/>
</dbReference>
<evidence type="ECO:0000313" key="2">
    <source>
        <dbReference type="EMBL" id="MDU0338622.1"/>
    </source>
</evidence>
<dbReference type="InterPro" id="IPR008523">
    <property type="entry name" value="DUF805"/>
</dbReference>
<feature type="transmembrane region" description="Helical" evidence="1">
    <location>
        <begin position="43"/>
        <end position="64"/>
    </location>
</feature>
<feature type="transmembrane region" description="Helical" evidence="1">
    <location>
        <begin position="20"/>
        <end position="37"/>
    </location>
</feature>
<protein>
    <recommendedName>
        <fullName evidence="4">DUF805 domain-containing protein</fullName>
    </recommendedName>
</protein>
<dbReference type="EMBL" id="JAWDID010000002">
    <property type="protein sequence ID" value="MDU0338622.1"/>
    <property type="molecule type" value="Genomic_DNA"/>
</dbReference>
<keyword evidence="3" id="KW-1185">Reference proteome</keyword>
<accession>A0ABU3S2H8</accession>
<proteinExistence type="predicted"/>
<name>A0ABU3S2H8_9HYPH</name>
<dbReference type="Pfam" id="PF05656">
    <property type="entry name" value="DUF805"/>
    <property type="match status" value="1"/>
</dbReference>
<keyword evidence="1" id="KW-1133">Transmembrane helix</keyword>
<evidence type="ECO:0008006" key="4">
    <source>
        <dbReference type="Google" id="ProtNLM"/>
    </source>
</evidence>
<evidence type="ECO:0000256" key="1">
    <source>
        <dbReference type="SAM" id="Phobius"/>
    </source>
</evidence>
<gene>
    <name evidence="2" type="ORF">RKE40_01945</name>
</gene>
<dbReference type="Proteomes" id="UP001254257">
    <property type="component" value="Unassembled WGS sequence"/>
</dbReference>
<sequence>MTLIRLFTDLDGRIGLRQFWLGSIALALCLLAVQWAAPHLVERPTAIGIVAFSKAFALFPWAALAAKRATDRGGSALFGIFLVCAIVLPTELRPYLGYAWRPSLEAISTIAWLIALVDLGLMPGAEPDRPLAAQEAAAKRA</sequence>